<dbReference type="PROSITE" id="PS51384">
    <property type="entry name" value="FAD_FR"/>
    <property type="match status" value="1"/>
</dbReference>
<dbReference type="EMBL" id="SJPG01000001">
    <property type="protein sequence ID" value="TWT63267.1"/>
    <property type="molecule type" value="Genomic_DNA"/>
</dbReference>
<evidence type="ECO:0000256" key="3">
    <source>
        <dbReference type="ARBA" id="ARBA00022741"/>
    </source>
</evidence>
<dbReference type="InterPro" id="IPR033892">
    <property type="entry name" value="FNR_bac"/>
</dbReference>
<dbReference type="SUPFAM" id="SSF63380">
    <property type="entry name" value="Riboflavin synthase domain-like"/>
    <property type="match status" value="1"/>
</dbReference>
<evidence type="ECO:0000313" key="6">
    <source>
        <dbReference type="Proteomes" id="UP000316095"/>
    </source>
</evidence>
<dbReference type="Gene3D" id="2.40.30.10">
    <property type="entry name" value="Translation factors"/>
    <property type="match status" value="1"/>
</dbReference>
<dbReference type="InterPro" id="IPR051930">
    <property type="entry name" value="FNR_type-1"/>
</dbReference>
<dbReference type="InterPro" id="IPR039261">
    <property type="entry name" value="FNR_nucleotide-bd"/>
</dbReference>
<dbReference type="GO" id="GO:0004324">
    <property type="term" value="F:ferredoxin-NADP+ reductase activity"/>
    <property type="evidence" value="ECO:0007669"/>
    <property type="project" value="UniProtKB-EC"/>
</dbReference>
<dbReference type="AlphaFoldDB" id="A0A5C5XJA5"/>
<comment type="caution">
    <text evidence="5">The sequence shown here is derived from an EMBL/GenBank/DDBJ whole genome shotgun (WGS) entry which is preliminary data.</text>
</comment>
<sequence>MATTTTHQISSSSFDKLREQHYNATVVSVNRIHEMLMRIRIHSDEGRFEYQPGQYTVLALGAWEDRFDHPTEIEDETTLNKLIKRAYSISCPLLNEQHELVTCQDYADLEFYITLVPRPDHESPKRPPLTPRLFALKQGDRLTMSHHVVGSYTLDPVGPDDNVIFAGTGTGEAPHNAMAAELLKRGHQGKIASMTCVRYRQDAGYLSEQAILNERYDNYCYQLYTTREAKNMDQSRPDFVGKQYLQDIIRPENFAREFGWNADPQNTHVFLCGNPDMIGIPKKGEGGELEYPPNPGMVELLVSQGFTLDQPKNPGNIHFEKYW</sequence>
<dbReference type="SUPFAM" id="SSF52343">
    <property type="entry name" value="Ferredoxin reductase-like, C-terminal NADP-linked domain"/>
    <property type="match status" value="1"/>
</dbReference>
<dbReference type="RefSeq" id="WP_146505038.1">
    <property type="nucleotide sequence ID" value="NZ_SJPG01000001.1"/>
</dbReference>
<keyword evidence="3" id="KW-0547">Nucleotide-binding</keyword>
<dbReference type="InterPro" id="IPR001433">
    <property type="entry name" value="OxRdtase_FAD/NAD-bd"/>
</dbReference>
<dbReference type="GO" id="GO:0000166">
    <property type="term" value="F:nucleotide binding"/>
    <property type="evidence" value="ECO:0007669"/>
    <property type="project" value="UniProtKB-KW"/>
</dbReference>
<evidence type="ECO:0000256" key="2">
    <source>
        <dbReference type="ARBA" id="ARBA00013223"/>
    </source>
</evidence>
<comment type="similarity">
    <text evidence="1">Belongs to the ferredoxin--NADP reductase type 1 family.</text>
</comment>
<feature type="domain" description="FAD-binding FR-type" evidence="4">
    <location>
        <begin position="19"/>
        <end position="155"/>
    </location>
</feature>
<evidence type="ECO:0000259" key="4">
    <source>
        <dbReference type="PROSITE" id="PS51384"/>
    </source>
</evidence>
<evidence type="ECO:0000313" key="5">
    <source>
        <dbReference type="EMBL" id="TWT63267.1"/>
    </source>
</evidence>
<proteinExistence type="inferred from homology"/>
<dbReference type="Gene3D" id="3.40.50.80">
    <property type="entry name" value="Nucleotide-binding domain of ferredoxin-NADP reductase (FNR) module"/>
    <property type="match status" value="1"/>
</dbReference>
<accession>A0A5C5XJA5</accession>
<dbReference type="Proteomes" id="UP000316095">
    <property type="component" value="Unassembled WGS sequence"/>
</dbReference>
<reference evidence="5 6" key="1">
    <citation type="submission" date="2019-02" db="EMBL/GenBank/DDBJ databases">
        <title>Deep-cultivation of Planctomycetes and their phenomic and genomic characterization uncovers novel biology.</title>
        <authorList>
            <person name="Wiegand S."/>
            <person name="Jogler M."/>
            <person name="Boedeker C."/>
            <person name="Pinto D."/>
            <person name="Vollmers J."/>
            <person name="Rivas-Marin E."/>
            <person name="Kohn T."/>
            <person name="Peeters S.H."/>
            <person name="Heuer A."/>
            <person name="Rast P."/>
            <person name="Oberbeckmann S."/>
            <person name="Bunk B."/>
            <person name="Jeske O."/>
            <person name="Meyerdierks A."/>
            <person name="Storesund J.E."/>
            <person name="Kallscheuer N."/>
            <person name="Luecker S."/>
            <person name="Lage O.M."/>
            <person name="Pohl T."/>
            <person name="Merkel B.J."/>
            <person name="Hornburger P."/>
            <person name="Mueller R.-W."/>
            <person name="Bruemmer F."/>
            <person name="Labrenz M."/>
            <person name="Spormann A.M."/>
            <person name="Op Den Camp H."/>
            <person name="Overmann J."/>
            <person name="Amann R."/>
            <person name="Jetten M.S.M."/>
            <person name="Mascher T."/>
            <person name="Medema M.H."/>
            <person name="Devos D.P."/>
            <person name="Kaster A.-K."/>
            <person name="Ovreas L."/>
            <person name="Rohde M."/>
            <person name="Galperin M.Y."/>
            <person name="Jogler C."/>
        </authorList>
    </citation>
    <scope>NUCLEOTIDE SEQUENCE [LARGE SCALE GENOMIC DNA]</scope>
    <source>
        <strain evidence="5 6">Pan54</strain>
    </source>
</reference>
<organism evidence="5 6">
    <name type="scientific">Rubinisphaera italica</name>
    <dbReference type="NCBI Taxonomy" id="2527969"/>
    <lineage>
        <taxon>Bacteria</taxon>
        <taxon>Pseudomonadati</taxon>
        <taxon>Planctomycetota</taxon>
        <taxon>Planctomycetia</taxon>
        <taxon>Planctomycetales</taxon>
        <taxon>Planctomycetaceae</taxon>
        <taxon>Rubinisphaera</taxon>
    </lineage>
</organism>
<evidence type="ECO:0000256" key="1">
    <source>
        <dbReference type="ARBA" id="ARBA00008312"/>
    </source>
</evidence>
<keyword evidence="6" id="KW-1185">Reference proteome</keyword>
<dbReference type="CDD" id="cd06195">
    <property type="entry name" value="FNR1"/>
    <property type="match status" value="1"/>
</dbReference>
<dbReference type="PANTHER" id="PTHR47878">
    <property type="entry name" value="OXIDOREDUCTASE FAD/NAD(P)-BINDING DOMAIN PROTEIN"/>
    <property type="match status" value="1"/>
</dbReference>
<keyword evidence="5" id="KW-0560">Oxidoreductase</keyword>
<protein>
    <recommendedName>
        <fullName evidence="2">ferredoxin--NADP(+) reductase</fullName>
        <ecNumber evidence="2">1.18.1.2</ecNumber>
    </recommendedName>
</protein>
<dbReference type="EC" id="1.18.1.2" evidence="2"/>
<dbReference type="InterPro" id="IPR017938">
    <property type="entry name" value="Riboflavin_synthase-like_b-brl"/>
</dbReference>
<name>A0A5C5XJA5_9PLAN</name>
<dbReference type="Pfam" id="PF00175">
    <property type="entry name" value="NAD_binding_1"/>
    <property type="match status" value="1"/>
</dbReference>
<dbReference type="PANTHER" id="PTHR47878:SF2">
    <property type="entry name" value="OXIDOREDUCTASE FAD_NAD(P)-BINDING DOMAIN PROTEIN"/>
    <property type="match status" value="1"/>
</dbReference>
<gene>
    <name evidence="5" type="primary">fpr</name>
    <name evidence="5" type="ORF">Pan54_40200</name>
</gene>
<dbReference type="OrthoDB" id="9784483at2"/>
<dbReference type="InterPro" id="IPR017927">
    <property type="entry name" value="FAD-bd_FR_type"/>
</dbReference>